<feature type="region of interest" description="Disordered" evidence="5">
    <location>
        <begin position="510"/>
        <end position="542"/>
    </location>
</feature>
<keyword evidence="1 4" id="KW-0489">Methyltransferase</keyword>
<feature type="active site" evidence="4">
    <location>
        <position position="89"/>
    </location>
</feature>
<evidence type="ECO:0000313" key="6">
    <source>
        <dbReference type="EMBL" id="KAK9807411.1"/>
    </source>
</evidence>
<evidence type="ECO:0000256" key="4">
    <source>
        <dbReference type="PROSITE-ProRule" id="PRU01016"/>
    </source>
</evidence>
<sequence length="542" mass="59182">MNDRAAAASHDCQPLRALEFYSGIGGMHYALQSVVSSTQVAAAFEISDVANDVYELNFGFRPCQGNIQTVSAKKLDALAAQLWLLSPPCQPYTRRGLKLDAQDPRAASFLHLLSLLETMQRPPDYLLVENVVGFETSETRSIMTSKLARLDFDIEEFVLSPLQLGIPYSRPRYFCLARQHKAQHSAALQQPNAKSPSTSHLQQAQSAPALGRAVSSEQEATCSTIPEDGTLQNTACPHRDRTPFHNEDSGPAGSRCPDADNLAPTKADPSIARAQVPEAVIRQAGMVFDIVTPQSRRCNCFTKTYSQYAKGSGSVLATQATHLLRSSAAPDEAAAETMNEPRVDRVDVREVEGETLEDTMLRLHLRYFTPREIANLHSFPAEFSFPDHISLKQQRRAQQFLTSGVVRCVRSSVATPPTSPVGDFTSLLQQPGDLQGFVQACSLGFEGSSDRQPALAAFAGTAESALNFLYAQNQGNRAHYSASTLVSILQAGACDTSERPGIYLVFGNLDPEDKWDKDPQPIRSLSGPEVSDSSSAIKKRRH</sequence>
<dbReference type="GO" id="GO:0032259">
    <property type="term" value="P:methylation"/>
    <property type="evidence" value="ECO:0007669"/>
    <property type="project" value="UniProtKB-KW"/>
</dbReference>
<feature type="compositionally biased region" description="Basic and acidic residues" evidence="5">
    <location>
        <begin position="237"/>
        <end position="248"/>
    </location>
</feature>
<dbReference type="Gene3D" id="3.40.50.150">
    <property type="entry name" value="Vaccinia Virus protein VP39"/>
    <property type="match status" value="1"/>
</dbReference>
<keyword evidence="3 4" id="KW-0949">S-adenosyl-L-methionine</keyword>
<feature type="compositionally biased region" description="Polar residues" evidence="5">
    <location>
        <begin position="186"/>
        <end position="206"/>
    </location>
</feature>
<gene>
    <name evidence="6" type="ORF">WJX73_001977</name>
</gene>
<dbReference type="AlphaFoldDB" id="A0AAW1PD65"/>
<name>A0AAW1PD65_9CHLO</name>
<dbReference type="PANTHER" id="PTHR46098">
    <property type="entry name" value="TRNA (CYTOSINE(38)-C(5))-METHYLTRANSFERASE"/>
    <property type="match status" value="1"/>
</dbReference>
<protein>
    <submittedName>
        <fullName evidence="6">Uncharacterized protein</fullName>
    </submittedName>
</protein>
<dbReference type="GO" id="GO:0005634">
    <property type="term" value="C:nucleus"/>
    <property type="evidence" value="ECO:0007669"/>
    <property type="project" value="TreeGrafter"/>
</dbReference>
<evidence type="ECO:0000256" key="2">
    <source>
        <dbReference type="ARBA" id="ARBA00022679"/>
    </source>
</evidence>
<dbReference type="SUPFAM" id="SSF53335">
    <property type="entry name" value="S-adenosyl-L-methionine-dependent methyltransferases"/>
    <property type="match status" value="1"/>
</dbReference>
<comment type="similarity">
    <text evidence="4">Belongs to the class I-like SAM-binding methyltransferase superfamily. C5-methyltransferase family.</text>
</comment>
<feature type="region of interest" description="Disordered" evidence="5">
    <location>
        <begin position="185"/>
        <end position="270"/>
    </location>
</feature>
<feature type="compositionally biased region" description="Polar residues" evidence="5">
    <location>
        <begin position="215"/>
        <end position="235"/>
    </location>
</feature>
<evidence type="ECO:0000256" key="3">
    <source>
        <dbReference type="ARBA" id="ARBA00022691"/>
    </source>
</evidence>
<feature type="compositionally biased region" description="Basic and acidic residues" evidence="5">
    <location>
        <begin position="511"/>
        <end position="520"/>
    </location>
</feature>
<dbReference type="Pfam" id="PF00145">
    <property type="entry name" value="DNA_methylase"/>
    <property type="match status" value="1"/>
</dbReference>
<evidence type="ECO:0000313" key="7">
    <source>
        <dbReference type="Proteomes" id="UP001465755"/>
    </source>
</evidence>
<dbReference type="InterPro" id="IPR029063">
    <property type="entry name" value="SAM-dependent_MTases_sf"/>
</dbReference>
<dbReference type="Gene3D" id="3.90.120.10">
    <property type="entry name" value="DNA Methylase, subunit A, domain 2"/>
    <property type="match status" value="1"/>
</dbReference>
<evidence type="ECO:0000256" key="5">
    <source>
        <dbReference type="SAM" id="MobiDB-lite"/>
    </source>
</evidence>
<keyword evidence="2 4" id="KW-0808">Transferase</keyword>
<keyword evidence="7" id="KW-1185">Reference proteome</keyword>
<dbReference type="Proteomes" id="UP001465755">
    <property type="component" value="Unassembled WGS sequence"/>
</dbReference>
<accession>A0AAW1PD65</accession>
<evidence type="ECO:0000256" key="1">
    <source>
        <dbReference type="ARBA" id="ARBA00022603"/>
    </source>
</evidence>
<dbReference type="EMBL" id="JALJOQ010000030">
    <property type="protein sequence ID" value="KAK9807411.1"/>
    <property type="molecule type" value="Genomic_DNA"/>
</dbReference>
<dbReference type="PROSITE" id="PS51679">
    <property type="entry name" value="SAM_MT_C5"/>
    <property type="match status" value="1"/>
</dbReference>
<comment type="caution">
    <text evidence="6">The sequence shown here is derived from an EMBL/GenBank/DDBJ whole genome shotgun (WGS) entry which is preliminary data.</text>
</comment>
<dbReference type="GO" id="GO:0008168">
    <property type="term" value="F:methyltransferase activity"/>
    <property type="evidence" value="ECO:0007669"/>
    <property type="project" value="UniProtKB-KW"/>
</dbReference>
<reference evidence="6 7" key="1">
    <citation type="journal article" date="2024" name="Nat. Commun.">
        <title>Phylogenomics reveals the evolutionary origins of lichenization in chlorophyte algae.</title>
        <authorList>
            <person name="Puginier C."/>
            <person name="Libourel C."/>
            <person name="Otte J."/>
            <person name="Skaloud P."/>
            <person name="Haon M."/>
            <person name="Grisel S."/>
            <person name="Petersen M."/>
            <person name="Berrin J.G."/>
            <person name="Delaux P.M."/>
            <person name="Dal Grande F."/>
            <person name="Keller J."/>
        </authorList>
    </citation>
    <scope>NUCLEOTIDE SEQUENCE [LARGE SCALE GENOMIC DNA]</scope>
    <source>
        <strain evidence="6 7">SAG 2036</strain>
    </source>
</reference>
<dbReference type="InterPro" id="IPR001525">
    <property type="entry name" value="C5_MeTfrase"/>
</dbReference>
<dbReference type="PRINTS" id="PR00105">
    <property type="entry name" value="C5METTRFRASE"/>
</dbReference>
<proteinExistence type="inferred from homology"/>
<organism evidence="6 7">
    <name type="scientific">Symbiochloris irregularis</name>
    <dbReference type="NCBI Taxonomy" id="706552"/>
    <lineage>
        <taxon>Eukaryota</taxon>
        <taxon>Viridiplantae</taxon>
        <taxon>Chlorophyta</taxon>
        <taxon>core chlorophytes</taxon>
        <taxon>Trebouxiophyceae</taxon>
        <taxon>Trebouxiales</taxon>
        <taxon>Trebouxiaceae</taxon>
        <taxon>Symbiochloris</taxon>
    </lineage>
</organism>
<dbReference type="PANTHER" id="PTHR46098:SF1">
    <property type="entry name" value="TRNA (CYTOSINE(38)-C(5))-METHYLTRANSFERASE"/>
    <property type="match status" value="1"/>
</dbReference>
<dbReference type="InterPro" id="IPR050750">
    <property type="entry name" value="C5-MTase"/>
</dbReference>